<dbReference type="EMBL" id="VSWC01000144">
    <property type="protein sequence ID" value="KAA1077886.1"/>
    <property type="molecule type" value="Genomic_DNA"/>
</dbReference>
<accession>A0A5B0MPD1</accession>
<name>A0A5B0MPD1_PUCGR</name>
<proteinExistence type="predicted"/>
<dbReference type="Proteomes" id="UP000324748">
    <property type="component" value="Unassembled WGS sequence"/>
</dbReference>
<gene>
    <name evidence="2" type="ORF">PGT21_023001</name>
</gene>
<comment type="caution">
    <text evidence="2">The sequence shown here is derived from an EMBL/GenBank/DDBJ whole genome shotgun (WGS) entry which is preliminary data.</text>
</comment>
<reference evidence="2 3" key="1">
    <citation type="submission" date="2019-05" db="EMBL/GenBank/DDBJ databases">
        <title>Emergence of the Ug99 lineage of the wheat stem rust pathogen through somatic hybridization.</title>
        <authorList>
            <person name="Li F."/>
            <person name="Upadhyaya N.M."/>
            <person name="Sperschneider J."/>
            <person name="Matny O."/>
            <person name="Nguyen-Phuc H."/>
            <person name="Mago R."/>
            <person name="Raley C."/>
            <person name="Miller M.E."/>
            <person name="Silverstein K.A.T."/>
            <person name="Henningsen E."/>
            <person name="Hirsch C.D."/>
            <person name="Visser B."/>
            <person name="Pretorius Z.A."/>
            <person name="Steffenson B.J."/>
            <person name="Schwessinger B."/>
            <person name="Dodds P.N."/>
            <person name="Figueroa M."/>
        </authorList>
    </citation>
    <scope>NUCLEOTIDE SEQUENCE [LARGE SCALE GENOMIC DNA]</scope>
    <source>
        <strain evidence="2">21-0</strain>
    </source>
</reference>
<feature type="compositionally biased region" description="Polar residues" evidence="1">
    <location>
        <begin position="116"/>
        <end position="130"/>
    </location>
</feature>
<organism evidence="2 3">
    <name type="scientific">Puccinia graminis f. sp. tritici</name>
    <dbReference type="NCBI Taxonomy" id="56615"/>
    <lineage>
        <taxon>Eukaryota</taxon>
        <taxon>Fungi</taxon>
        <taxon>Dikarya</taxon>
        <taxon>Basidiomycota</taxon>
        <taxon>Pucciniomycotina</taxon>
        <taxon>Pucciniomycetes</taxon>
        <taxon>Pucciniales</taxon>
        <taxon>Pucciniaceae</taxon>
        <taxon>Puccinia</taxon>
    </lineage>
</organism>
<keyword evidence="3" id="KW-1185">Reference proteome</keyword>
<evidence type="ECO:0000313" key="3">
    <source>
        <dbReference type="Proteomes" id="UP000324748"/>
    </source>
</evidence>
<feature type="region of interest" description="Disordered" evidence="1">
    <location>
        <begin position="116"/>
        <end position="166"/>
    </location>
</feature>
<dbReference type="AlphaFoldDB" id="A0A5B0MPD1"/>
<sequence length="235" mass="25910">MCQIFYLGFFAAEERDCSSINVVCVIVLTVNLSDGYSNHIHPGQFTFLVIGFLLLEDTTWNVSRFIKRSDFARAPLVVGKFLKFVYDRVEMALSDLIQGDPNDPSSQFEGVQDNILPSHSLTPSTCSPSENLLEERDPNNMFAPLPNEDTTMADQTTVSTSSDSDLDKVCSDLQAKLKLGPENLEIALLTSKCTPAAQHANAIFAQAAFIQLALCPNSVTSAPHVFDDRFRPTLK</sequence>
<evidence type="ECO:0000256" key="1">
    <source>
        <dbReference type="SAM" id="MobiDB-lite"/>
    </source>
</evidence>
<protein>
    <submittedName>
        <fullName evidence="2">Uncharacterized protein</fullName>
    </submittedName>
</protein>
<feature type="compositionally biased region" description="Low complexity" evidence="1">
    <location>
        <begin position="154"/>
        <end position="163"/>
    </location>
</feature>
<evidence type="ECO:0000313" key="2">
    <source>
        <dbReference type="EMBL" id="KAA1077886.1"/>
    </source>
</evidence>